<gene>
    <name evidence="2" type="ORF">GNQ08_07640</name>
</gene>
<feature type="compositionally biased region" description="Polar residues" evidence="1">
    <location>
        <begin position="18"/>
        <end position="32"/>
    </location>
</feature>
<dbReference type="GeneID" id="77010164"/>
<evidence type="ECO:0000313" key="2">
    <source>
        <dbReference type="EMBL" id="MUG22288.1"/>
    </source>
</evidence>
<dbReference type="EMBL" id="WNZZ01000004">
    <property type="protein sequence ID" value="MUG22288.1"/>
    <property type="molecule type" value="Genomic_DNA"/>
</dbReference>
<sequence>MLRTGDMVGPLQMPDGRTSASITAATSLPGQTNKKEENWPFQVPDGYVRFSGDFRTDRHSGDVAECGWANGNPADGTVHAYVKASQTNGYAHASASNVYAIKPEAAAKMYKFSLNRNQ</sequence>
<organism evidence="2 3">
    <name type="scientific">Paenibacillus macerans</name>
    <name type="common">Bacillus macerans</name>
    <dbReference type="NCBI Taxonomy" id="44252"/>
    <lineage>
        <taxon>Bacteria</taxon>
        <taxon>Bacillati</taxon>
        <taxon>Bacillota</taxon>
        <taxon>Bacilli</taxon>
        <taxon>Bacillales</taxon>
        <taxon>Paenibacillaceae</taxon>
        <taxon>Paenibacillus</taxon>
    </lineage>
</organism>
<dbReference type="Proteomes" id="UP000442469">
    <property type="component" value="Unassembled WGS sequence"/>
</dbReference>
<evidence type="ECO:0000313" key="3">
    <source>
        <dbReference type="Proteomes" id="UP000442469"/>
    </source>
</evidence>
<accession>A0A6N8EVI3</accession>
<name>A0A6N8EVI3_PAEMA</name>
<feature type="region of interest" description="Disordered" evidence="1">
    <location>
        <begin position="1"/>
        <end position="39"/>
    </location>
</feature>
<reference evidence="2 3" key="1">
    <citation type="submission" date="2019-11" db="EMBL/GenBank/DDBJ databases">
        <title>Draft genome sequences of five Paenibacillus species of dairy origin.</title>
        <authorList>
            <person name="Olajide A.M."/>
            <person name="Chen S."/>
            <person name="Lapointe G."/>
        </authorList>
    </citation>
    <scope>NUCLEOTIDE SEQUENCE [LARGE SCALE GENOMIC DNA]</scope>
    <source>
        <strain evidence="2 3">3CT49</strain>
    </source>
</reference>
<evidence type="ECO:0000256" key="1">
    <source>
        <dbReference type="SAM" id="MobiDB-lite"/>
    </source>
</evidence>
<dbReference type="RefSeq" id="WP_124333635.1">
    <property type="nucleotide sequence ID" value="NZ_BGMM01000024.1"/>
</dbReference>
<dbReference type="AlphaFoldDB" id="A0A6N8EVI3"/>
<proteinExistence type="predicted"/>
<protein>
    <submittedName>
        <fullName evidence="2">Uncharacterized protein</fullName>
    </submittedName>
</protein>
<comment type="caution">
    <text evidence="2">The sequence shown here is derived from an EMBL/GenBank/DDBJ whole genome shotgun (WGS) entry which is preliminary data.</text>
</comment>